<feature type="compositionally biased region" description="Polar residues" evidence="2">
    <location>
        <begin position="343"/>
        <end position="353"/>
    </location>
</feature>
<dbReference type="InterPro" id="IPR005613">
    <property type="entry name" value="AIP3_C"/>
</dbReference>
<feature type="compositionally biased region" description="Pro residues" evidence="2">
    <location>
        <begin position="361"/>
        <end position="374"/>
    </location>
</feature>
<evidence type="ECO:0000256" key="2">
    <source>
        <dbReference type="SAM" id="MobiDB-lite"/>
    </source>
</evidence>
<evidence type="ECO:0000313" key="4">
    <source>
        <dbReference type="EMBL" id="ORY31927.1"/>
    </source>
</evidence>
<dbReference type="EMBL" id="MCFC01000012">
    <property type="protein sequence ID" value="ORY31927.1"/>
    <property type="molecule type" value="Genomic_DNA"/>
</dbReference>
<proteinExistence type="predicted"/>
<feature type="compositionally biased region" description="Low complexity" evidence="2">
    <location>
        <begin position="510"/>
        <end position="526"/>
    </location>
</feature>
<name>A0A1Y2BBR9_9TREE</name>
<dbReference type="GO" id="GO:0051286">
    <property type="term" value="C:cell tip"/>
    <property type="evidence" value="ECO:0007669"/>
    <property type="project" value="TreeGrafter"/>
</dbReference>
<dbReference type="AlphaFoldDB" id="A0A1Y2BBR9"/>
<feature type="region of interest" description="Disordered" evidence="2">
    <location>
        <begin position="1"/>
        <end position="48"/>
    </location>
</feature>
<sequence>MSRPNISYPTPIAAPSFDSPMSSRSGGLDASPMPRGDKPRQTSGAIGSAGTLDTRITRLLVTTKQLLQGLDSWARGELDEEGVSDVYVKLGNGFEICVAAFQKAGIDTRELDPIPQDLRECLEEALSAEQSQGTLNRYLPQIREIIFNLLNGLKQKQAAYKRLLAERQPETPPPVEQLYARPPRSESSASGDPRLSARSGASSHSQASSASVSPRPIVSQLPPKVPSSMALAERPQRAGLPARPAPPDAFRPPRMRVPDGSKRSVSPSPQPEAEAPQLVRHQLVDNPVPIAPSPSNGPSSLPKAPPRPDRYSRDRDSFGNPRLVSRFSADSEVINGSPIRSPVSHSPPQSLQALSEAPEIPTAPPAPPSPPAPTAAPALPTLNFPSSSLDFGDDVESRSGGTHINSLAEVPAETRATLAALGRADGLERRASKRFSSYTFSKMLPTSPNHSKSASAGSPQRPMRRVDRPPPMPALPESLASSNLAVTADDTHSRASSSPASTRHSQLNGDTLLLPTTDPSASPSSTHTDDSFKDASEGGSVRIVKTPDPEEPLQQNTPRPHDANGAGSASPNGPTSISVFLQIGPQVKKASLDLPLSLSALRLMFMERFEYDPGMDDFPDVYMRDPRTGVQYELEDMEDLREGCILNLNIEVLDQVKQHIDHTFATIMQELKEVKSSIDHSRRISMSPAASLLTVSPSYSKRLPIIKTPDAPSRPSSPRPDRSVSSTVQPIVQADLRAHQEEVQNLRRDLAIMRQVHVDFLSETKNQFSHLKEQSGSMRHMITTKSGGSRALLDVSKTKIEELCQETIQAVDDISDMIDAAREDAHKRFVIPSKSQMAKINADLAKASELVDRFTREVTAVEPTWRATWHFELSRVMEEQKLLPYQTKLTTDLKNDIKDATEMLSVVQDFVHQRQTGLGRTGSRGFRTPEPDVTPVIPNLLMEIRTKESTDPTQRLRAIEAQQKAREKEKLNKTDDFTEELTGFVGQKKLKKTGGTEEAERMRQRRHDVTVRRMLSGSGEDAGGGLLSPQVTGASMTTSGTASPTVLGPALSGRTSRSENKGG</sequence>
<dbReference type="FunCoup" id="A0A1Y2BBR9">
    <property type="interactions" value="41"/>
</dbReference>
<feature type="domain" description="Actin interacting protein 3 C-terminal" evidence="3">
    <location>
        <begin position="580"/>
        <end position="1008"/>
    </location>
</feature>
<comment type="caution">
    <text evidence="4">The sequence shown here is derived from an EMBL/GenBank/DDBJ whole genome shotgun (WGS) entry which is preliminary data.</text>
</comment>
<feature type="compositionally biased region" description="Low complexity" evidence="2">
    <location>
        <begin position="1032"/>
        <end position="1045"/>
    </location>
</feature>
<dbReference type="PANTHER" id="PTHR22741">
    <property type="entry name" value="P140CAP/SNIP-RELATED"/>
    <property type="match status" value="1"/>
</dbReference>
<keyword evidence="5" id="KW-1185">Reference proteome</keyword>
<feature type="compositionally biased region" description="Low complexity" evidence="2">
    <location>
        <begin position="196"/>
        <end position="213"/>
    </location>
</feature>
<dbReference type="GO" id="GO:0030010">
    <property type="term" value="P:establishment of cell polarity"/>
    <property type="evidence" value="ECO:0007669"/>
    <property type="project" value="TreeGrafter"/>
</dbReference>
<protein>
    <submittedName>
        <fullName evidence="4">Actin interacting protein 3-domain-containing protein</fullName>
    </submittedName>
</protein>
<feature type="compositionally biased region" description="Basic and acidic residues" evidence="2">
    <location>
        <begin position="527"/>
        <end position="536"/>
    </location>
</feature>
<dbReference type="SMART" id="SM00806">
    <property type="entry name" value="AIP3"/>
    <property type="match status" value="1"/>
</dbReference>
<dbReference type="Pfam" id="PF23153">
    <property type="entry name" value="Aip3p_Bud6_N"/>
    <property type="match status" value="1"/>
</dbReference>
<gene>
    <name evidence="4" type="ORF">BCR39DRAFT_524639</name>
</gene>
<accession>A0A1Y2BBR9</accession>
<feature type="region of interest" description="Disordered" evidence="2">
    <location>
        <begin position="441"/>
        <end position="573"/>
    </location>
</feature>
<feature type="compositionally biased region" description="Basic and acidic residues" evidence="2">
    <location>
        <begin position="306"/>
        <end position="317"/>
    </location>
</feature>
<dbReference type="Pfam" id="PF03915">
    <property type="entry name" value="AIP3"/>
    <property type="match status" value="1"/>
</dbReference>
<feature type="compositionally biased region" description="Polar residues" evidence="2">
    <location>
        <begin position="441"/>
        <end position="458"/>
    </location>
</feature>
<dbReference type="OrthoDB" id="783096at2759"/>
<organism evidence="4 5">
    <name type="scientific">Naematelia encephala</name>
    <dbReference type="NCBI Taxonomy" id="71784"/>
    <lineage>
        <taxon>Eukaryota</taxon>
        <taxon>Fungi</taxon>
        <taxon>Dikarya</taxon>
        <taxon>Basidiomycota</taxon>
        <taxon>Agaricomycotina</taxon>
        <taxon>Tremellomycetes</taxon>
        <taxon>Tremellales</taxon>
        <taxon>Naemateliaceae</taxon>
        <taxon>Naematelia</taxon>
    </lineage>
</organism>
<dbReference type="Proteomes" id="UP000193986">
    <property type="component" value="Unassembled WGS sequence"/>
</dbReference>
<dbReference type="InterPro" id="IPR056279">
    <property type="entry name" value="Aip3p_Bud6_N"/>
</dbReference>
<dbReference type="GO" id="GO:0005737">
    <property type="term" value="C:cytoplasm"/>
    <property type="evidence" value="ECO:0007669"/>
    <property type="project" value="TreeGrafter"/>
</dbReference>
<dbReference type="PANTHER" id="PTHR22741:SF10">
    <property type="entry name" value="COILED-COIL DOMAIN-CONTAINING PROTEIN CG32809"/>
    <property type="match status" value="1"/>
</dbReference>
<feature type="region of interest" description="Disordered" evidence="2">
    <location>
        <begin position="165"/>
        <end position="408"/>
    </location>
</feature>
<dbReference type="InParanoid" id="A0A1Y2BBR9"/>
<keyword evidence="1" id="KW-0175">Coiled coil</keyword>
<dbReference type="InterPro" id="IPR051825">
    <property type="entry name" value="SRCIN1"/>
</dbReference>
<feature type="compositionally biased region" description="Polar residues" evidence="2">
    <location>
        <begin position="494"/>
        <end position="509"/>
    </location>
</feature>
<feature type="region of interest" description="Disordered" evidence="2">
    <location>
        <begin position="1015"/>
        <end position="1063"/>
    </location>
</feature>
<evidence type="ECO:0000259" key="3">
    <source>
        <dbReference type="SMART" id="SM00806"/>
    </source>
</evidence>
<evidence type="ECO:0000313" key="5">
    <source>
        <dbReference type="Proteomes" id="UP000193986"/>
    </source>
</evidence>
<evidence type="ECO:0000256" key="1">
    <source>
        <dbReference type="ARBA" id="ARBA00023054"/>
    </source>
</evidence>
<reference evidence="4 5" key="1">
    <citation type="submission" date="2016-07" db="EMBL/GenBank/DDBJ databases">
        <title>Pervasive Adenine N6-methylation of Active Genes in Fungi.</title>
        <authorList>
            <consortium name="DOE Joint Genome Institute"/>
            <person name="Mondo S.J."/>
            <person name="Dannebaum R.O."/>
            <person name="Kuo R.C."/>
            <person name="Labutti K."/>
            <person name="Haridas S."/>
            <person name="Kuo A."/>
            <person name="Salamov A."/>
            <person name="Ahrendt S.R."/>
            <person name="Lipzen A."/>
            <person name="Sullivan W."/>
            <person name="Andreopoulos W.B."/>
            <person name="Clum A."/>
            <person name="Lindquist E."/>
            <person name="Daum C."/>
            <person name="Ramamoorthy G.K."/>
            <person name="Gryganskyi A."/>
            <person name="Culley D."/>
            <person name="Magnuson J.K."/>
            <person name="James T.Y."/>
            <person name="O'Malley M.A."/>
            <person name="Stajich J.E."/>
            <person name="Spatafora J.W."/>
            <person name="Visel A."/>
            <person name="Grigoriev I.V."/>
        </authorList>
    </citation>
    <scope>NUCLEOTIDE SEQUENCE [LARGE SCALE GENOMIC DNA]</scope>
    <source>
        <strain evidence="4 5">68-887.2</strain>
    </source>
</reference>
<feature type="region of interest" description="Disordered" evidence="2">
    <location>
        <begin position="703"/>
        <end position="727"/>
    </location>
</feature>
<dbReference type="InterPro" id="IPR022782">
    <property type="entry name" value="AIP3-like_C"/>
</dbReference>
<dbReference type="GO" id="GO:0005519">
    <property type="term" value="F:cytoskeletal regulatory protein binding"/>
    <property type="evidence" value="ECO:0007669"/>
    <property type="project" value="InterPro"/>
</dbReference>
<dbReference type="STRING" id="71784.A0A1Y2BBR9"/>
<dbReference type="Gene3D" id="1.20.58.1540">
    <property type="entry name" value="Actin interacting protein 3, C-terminal domain"/>
    <property type="match status" value="1"/>
</dbReference>